<reference evidence="2" key="2">
    <citation type="submission" date="2023-07" db="EMBL/GenBank/DDBJ databases">
        <title>Zobellia barbeyronii sp. nov., a new marine flavobacterium, isolated from green and red algae.</title>
        <authorList>
            <person name="Nedashkovskaya O.I."/>
            <person name="Otstavnykh N."/>
            <person name="Zhukova N."/>
            <person name="Guzev K."/>
            <person name="Chausova V."/>
            <person name="Tekutyeva L."/>
            <person name="Mikhailov V."/>
            <person name="Isaeva M."/>
        </authorList>
    </citation>
    <scope>NUCLEOTIDE SEQUENCE [LARGE SCALE GENOMIC DNA]</scope>
    <source>
        <strain evidence="2">KMM 6746</strain>
    </source>
</reference>
<keyword evidence="2" id="KW-1185">Reference proteome</keyword>
<name>A0ABS5WAM7_9FLAO</name>
<evidence type="ECO:0008006" key="3">
    <source>
        <dbReference type="Google" id="ProtNLM"/>
    </source>
</evidence>
<accession>A0ABS5WAM7</accession>
<protein>
    <recommendedName>
        <fullName evidence="3">Lipoprotein</fullName>
    </recommendedName>
</protein>
<evidence type="ECO:0000313" key="1">
    <source>
        <dbReference type="EMBL" id="MBT2160449.1"/>
    </source>
</evidence>
<gene>
    <name evidence="1" type="ORF">HW347_04180</name>
</gene>
<organism evidence="1 2">
    <name type="scientific">Zobellia barbeyronii</name>
    <dbReference type="NCBI Taxonomy" id="2748009"/>
    <lineage>
        <taxon>Bacteria</taxon>
        <taxon>Pseudomonadati</taxon>
        <taxon>Bacteroidota</taxon>
        <taxon>Flavobacteriia</taxon>
        <taxon>Flavobacteriales</taxon>
        <taxon>Flavobacteriaceae</taxon>
        <taxon>Zobellia</taxon>
    </lineage>
</organism>
<evidence type="ECO:0000313" key="2">
    <source>
        <dbReference type="Proteomes" id="UP000740413"/>
    </source>
</evidence>
<dbReference type="EMBL" id="JACATN010000001">
    <property type="protein sequence ID" value="MBT2160449.1"/>
    <property type="molecule type" value="Genomic_DNA"/>
</dbReference>
<proteinExistence type="predicted"/>
<reference evidence="1 2" key="1">
    <citation type="submission" date="2020-06" db="EMBL/GenBank/DDBJ databases">
        <authorList>
            <person name="Isaeva M.P."/>
            <person name="Chernysheva N.Y."/>
        </authorList>
    </citation>
    <scope>NUCLEOTIDE SEQUENCE [LARGE SCALE GENOMIC DNA]</scope>
    <source>
        <strain evidence="1 2">KMM 6746</strain>
    </source>
</reference>
<dbReference type="RefSeq" id="WP_214610661.1">
    <property type="nucleotide sequence ID" value="NZ_JACATN010000001.1"/>
</dbReference>
<comment type="caution">
    <text evidence="1">The sequence shown here is derived from an EMBL/GenBank/DDBJ whole genome shotgun (WGS) entry which is preliminary data.</text>
</comment>
<sequence>MKRSTLLSFIICILCLSSCNNEETTSILDEPEDIKPKNNEEDILVTYFTLNGAGYSAYEKNWLLIYNQNGELLDYQQYNAGDSITFETEESKLNNTTSLTITTLRYNGDGTSSHFKISTLTDIELQTEWDQKNVPMSNNSTYLNNLSGYNKTQLSESNKSQNINISINGLLGVERYSLTSKENYIIKSEDIFQDTDNITINNVLLSTDIEYLLSIEDGEGVLKYYKFSPQENSNSINISWDNFLDYDEILTVSLPDHNFLHASVAAYETETFADTPLLLTNQSSGGPLDSLARFGYIDSYPSFDTYFTIRISENYEYGYEELGSIPKTISILEKPELIFKNTTLEGFEFHTDITYLSQINSWGYVKVIPDISINDVSWVIQQPFGSNSKIGAIPQEILEQYPSLDLKNLTFKSTTLYLQGKNYQEVLDSSLNSNNVFGNGALKYEWLIFYNSKS</sequence>
<dbReference type="Proteomes" id="UP000740413">
    <property type="component" value="Unassembled WGS sequence"/>
</dbReference>